<dbReference type="AlphaFoldDB" id="A0A4Y8LAS1"/>
<dbReference type="RefSeq" id="WP_134435500.1">
    <property type="nucleotide sequence ID" value="NZ_SOML01000001.1"/>
</dbReference>
<dbReference type="GO" id="GO:0004180">
    <property type="term" value="F:carboxypeptidase activity"/>
    <property type="evidence" value="ECO:0007669"/>
    <property type="project" value="UniProtKB-KW"/>
</dbReference>
<name>A0A4Y8LAS1_9BACT</name>
<keyword evidence="2" id="KW-1185">Reference proteome</keyword>
<keyword evidence="1" id="KW-0121">Carboxypeptidase</keyword>
<dbReference type="InterPro" id="IPR043741">
    <property type="entry name" value="DUF5686"/>
</dbReference>
<proteinExistence type="predicted"/>
<dbReference type="Gene3D" id="2.60.40.1120">
    <property type="entry name" value="Carboxypeptidase-like, regulatory domain"/>
    <property type="match status" value="1"/>
</dbReference>
<dbReference type="SUPFAM" id="SSF49464">
    <property type="entry name" value="Carboxypeptidase regulatory domain-like"/>
    <property type="match status" value="1"/>
</dbReference>
<evidence type="ECO:0000313" key="1">
    <source>
        <dbReference type="EMBL" id="TFD99148.1"/>
    </source>
</evidence>
<keyword evidence="1" id="KW-0645">Protease</keyword>
<gene>
    <name evidence="1" type="ORF">E2605_03470</name>
</gene>
<organism evidence="1 2">
    <name type="scientific">Dysgonomonas capnocytophagoides</name>
    <dbReference type="NCBI Taxonomy" id="45254"/>
    <lineage>
        <taxon>Bacteria</taxon>
        <taxon>Pseudomonadati</taxon>
        <taxon>Bacteroidota</taxon>
        <taxon>Bacteroidia</taxon>
        <taxon>Bacteroidales</taxon>
        <taxon>Dysgonomonadaceae</taxon>
        <taxon>Dysgonomonas</taxon>
    </lineage>
</organism>
<dbReference type="Proteomes" id="UP000297861">
    <property type="component" value="Unassembled WGS sequence"/>
</dbReference>
<accession>A0A4Y8LAS1</accession>
<sequence>MKQLLISTTLIIINLLNIQAQGIITGKITDSKNQPLYGSNIYIQETKQGIMCNENGEYQTHLPKGNYTFEFRCLGYKSVTKKVTLATQPVVVNIALDEVPFILKEVTVTNKEDPAYAIIRKAISQAPFYLNAAKGYTAEAYIKANMELEKISALVNKLSSDKGMKMSDFQNQVFVQESYNEIKYIAPDKYTQTIKAFSSTIPENYDSKETFGIMSASIYSPLYNGCISPLNPKSFSYYKFKYEGFIEENGVTINKIKVESKLNDPQLLNGYIYIADNTWHVTYTNIEMNMMGGSQQFEVAYKEVGSNIYLPITYSNFIKINILGIKGYLNYYSSLKYSDILPNKDINETSLKNKKSKKRNFELKTDPLYVRISDTLATKRNQNYWDKIRSVPLDSLELISYQRKDSIKQFVDSIREKNRKDNYSSDNLLFGGQIGRDSSLITIDYKGLIYALHDYNFVDGFSLGQAFTINYKPDRKHTAFTISPYIYYTTARKQLIYGSKLNISYMPKQRGNFKLEGGSDSKDFNPNGITRLDNILSSIFTRSNKSFFYRNDFIAVNNNIDIANGLKLSTGIEIAKRTGLSNNTDWAIWGSKDKIHENPFSGERFDKTSYSIGLSYAPYAYYSIHNQKKIYRKVTSPVFSINYTEGFSGWQTNNSRFRKLNGSIVQDIKLSYFSNLDYTLNGGGFLGNTQKVHYTDFEHFNTSDVMISGKTPYQSYMLLDNYKYSTNRYWIGGHINYRSKYILLKRLPFLQGIPVSEVLHVKALYTPGLKLYNEAGYSINILGMIGIGGFASFSKGKYESCGFRLTYNLQEIAAFK</sequence>
<dbReference type="Pfam" id="PF13715">
    <property type="entry name" value="CarbopepD_reg_2"/>
    <property type="match status" value="1"/>
</dbReference>
<protein>
    <submittedName>
        <fullName evidence="1">Carboxypeptidase-like regulatory domain-containing protein</fullName>
    </submittedName>
</protein>
<comment type="caution">
    <text evidence="1">The sequence shown here is derived from an EMBL/GenBank/DDBJ whole genome shotgun (WGS) entry which is preliminary data.</text>
</comment>
<dbReference type="STRING" id="1121485.GCA_000426485_00335"/>
<keyword evidence="1" id="KW-0378">Hydrolase</keyword>
<reference evidence="1 2" key="1">
    <citation type="submission" date="2019-03" db="EMBL/GenBank/DDBJ databases">
        <title>San Antonio Military Medical Center submission to MRSN (WRAIR), pending publication.</title>
        <authorList>
            <person name="Blyth D.M."/>
            <person name="Mccarthy S.L."/>
            <person name="Schall S.E."/>
            <person name="Stam J.A."/>
            <person name="Ong A.C."/>
            <person name="Mcgann P.T."/>
        </authorList>
    </citation>
    <scope>NUCLEOTIDE SEQUENCE [LARGE SCALE GENOMIC DNA]</scope>
    <source>
        <strain evidence="1 2">MRSN571793</strain>
    </source>
</reference>
<dbReference type="Pfam" id="PF18939">
    <property type="entry name" value="DUF5686"/>
    <property type="match status" value="1"/>
</dbReference>
<evidence type="ECO:0000313" key="2">
    <source>
        <dbReference type="Proteomes" id="UP000297861"/>
    </source>
</evidence>
<dbReference type="EMBL" id="SOML01000001">
    <property type="protein sequence ID" value="TFD99148.1"/>
    <property type="molecule type" value="Genomic_DNA"/>
</dbReference>
<dbReference type="InterPro" id="IPR008969">
    <property type="entry name" value="CarboxyPept-like_regulatory"/>
</dbReference>
<dbReference type="OrthoDB" id="983143at2"/>